<dbReference type="AlphaFoldDB" id="A0A9X9LV98"/>
<sequence>LNESVLHLRNHCFTSKCLKTTKALKNTKILLRIGCLGPLHSPLSVKNTYI</sequence>
<name>A0A9X9LV98_GULGU</name>
<dbReference type="EMBL" id="CYRY02020912">
    <property type="protein sequence ID" value="VCW97205.1"/>
    <property type="molecule type" value="Genomic_DNA"/>
</dbReference>
<evidence type="ECO:0000313" key="1">
    <source>
        <dbReference type="EMBL" id="VCW97205.1"/>
    </source>
</evidence>
<evidence type="ECO:0000313" key="2">
    <source>
        <dbReference type="Proteomes" id="UP000269945"/>
    </source>
</evidence>
<dbReference type="Proteomes" id="UP000269945">
    <property type="component" value="Unassembled WGS sequence"/>
</dbReference>
<feature type="non-terminal residue" evidence="1">
    <location>
        <position position="1"/>
    </location>
</feature>
<organism evidence="1 2">
    <name type="scientific">Gulo gulo</name>
    <name type="common">Wolverine</name>
    <name type="synonym">Gluton</name>
    <dbReference type="NCBI Taxonomy" id="48420"/>
    <lineage>
        <taxon>Eukaryota</taxon>
        <taxon>Metazoa</taxon>
        <taxon>Chordata</taxon>
        <taxon>Craniata</taxon>
        <taxon>Vertebrata</taxon>
        <taxon>Euteleostomi</taxon>
        <taxon>Mammalia</taxon>
        <taxon>Eutheria</taxon>
        <taxon>Laurasiatheria</taxon>
        <taxon>Carnivora</taxon>
        <taxon>Caniformia</taxon>
        <taxon>Musteloidea</taxon>
        <taxon>Mustelidae</taxon>
        <taxon>Guloninae</taxon>
        <taxon>Gulo</taxon>
    </lineage>
</organism>
<reference evidence="1 2" key="1">
    <citation type="submission" date="2018-10" db="EMBL/GenBank/DDBJ databases">
        <authorList>
            <person name="Ekblom R."/>
            <person name="Jareborg N."/>
        </authorList>
    </citation>
    <scope>NUCLEOTIDE SEQUENCE [LARGE SCALE GENOMIC DNA]</scope>
    <source>
        <tissue evidence="1">Muscle</tissue>
    </source>
</reference>
<proteinExistence type="predicted"/>
<comment type="caution">
    <text evidence="1">The sequence shown here is derived from an EMBL/GenBank/DDBJ whole genome shotgun (WGS) entry which is preliminary data.</text>
</comment>
<protein>
    <submittedName>
        <fullName evidence="1">Uncharacterized protein</fullName>
    </submittedName>
</protein>
<accession>A0A9X9LV98</accession>
<gene>
    <name evidence="1" type="ORF">BN2614_LOCUS6</name>
</gene>
<keyword evidence="2" id="KW-1185">Reference proteome</keyword>